<keyword evidence="7 10" id="KW-0539">Nucleus</keyword>
<evidence type="ECO:0000256" key="10">
    <source>
        <dbReference type="RuleBase" id="RU004549"/>
    </source>
</evidence>
<organism evidence="12 13">
    <name type="scientific">Ziziphus jujuba var. spinosa</name>
    <dbReference type="NCBI Taxonomy" id="714518"/>
    <lineage>
        <taxon>Eukaryota</taxon>
        <taxon>Viridiplantae</taxon>
        <taxon>Streptophyta</taxon>
        <taxon>Embryophyta</taxon>
        <taxon>Tracheophyta</taxon>
        <taxon>Spermatophyta</taxon>
        <taxon>Magnoliopsida</taxon>
        <taxon>eudicotyledons</taxon>
        <taxon>Gunneridae</taxon>
        <taxon>Pentapetalae</taxon>
        <taxon>rosids</taxon>
        <taxon>fabids</taxon>
        <taxon>Rosales</taxon>
        <taxon>Rhamnaceae</taxon>
        <taxon>Paliureae</taxon>
        <taxon>Ziziphus</taxon>
    </lineage>
</organism>
<dbReference type="GO" id="GO:0006355">
    <property type="term" value="P:regulation of DNA-templated transcription"/>
    <property type="evidence" value="ECO:0007669"/>
    <property type="project" value="InterPro"/>
</dbReference>
<keyword evidence="8 10" id="KW-0927">Auxin signaling pathway</keyword>
<feature type="domain" description="PB1" evidence="11">
    <location>
        <begin position="1"/>
        <end position="84"/>
    </location>
</feature>
<evidence type="ECO:0000256" key="6">
    <source>
        <dbReference type="ARBA" id="ARBA00023163"/>
    </source>
</evidence>
<name>A0A978V1P8_ZIZJJ</name>
<dbReference type="PANTHER" id="PTHR31734">
    <property type="entry name" value="AUXIN-RESPONSIVE PROTEIN IAA17"/>
    <property type="match status" value="1"/>
</dbReference>
<dbReference type="SUPFAM" id="SSF54277">
    <property type="entry name" value="CAD &amp; PB1 domains"/>
    <property type="match status" value="1"/>
</dbReference>
<evidence type="ECO:0000259" key="11">
    <source>
        <dbReference type="PROSITE" id="PS51745"/>
    </source>
</evidence>
<protein>
    <recommendedName>
        <fullName evidence="10">Auxin-responsive protein</fullName>
    </recommendedName>
</protein>
<comment type="caution">
    <text evidence="12">The sequence shown here is derived from an EMBL/GenBank/DDBJ whole genome shotgun (WGS) entry which is preliminary data.</text>
</comment>
<dbReference type="Proteomes" id="UP000813462">
    <property type="component" value="Unassembled WGS sequence"/>
</dbReference>
<proteinExistence type="inferred from homology"/>
<dbReference type="PANTHER" id="PTHR31734:SF138">
    <property type="entry name" value="AUXIN-RESPONSIVE PROTEIN IAA8"/>
    <property type="match status" value="1"/>
</dbReference>
<evidence type="ECO:0000313" key="13">
    <source>
        <dbReference type="Proteomes" id="UP000813462"/>
    </source>
</evidence>
<reference evidence="12" key="1">
    <citation type="journal article" date="2021" name="Front. Plant Sci.">
        <title>Chromosome-Scale Genome Assembly for Chinese Sour Jujube and Insights Into Its Genome Evolution and Domestication Signature.</title>
        <authorList>
            <person name="Shen L.-Y."/>
            <person name="Luo H."/>
            <person name="Wang X.-L."/>
            <person name="Wang X.-M."/>
            <person name="Qiu X.-J."/>
            <person name="Liu H."/>
            <person name="Zhou S.-S."/>
            <person name="Jia K.-H."/>
            <person name="Nie S."/>
            <person name="Bao Y.-T."/>
            <person name="Zhang R.-G."/>
            <person name="Yun Q.-Z."/>
            <person name="Chai Y.-H."/>
            <person name="Lu J.-Y."/>
            <person name="Li Y."/>
            <person name="Zhao S.-W."/>
            <person name="Mao J.-F."/>
            <person name="Jia S.-G."/>
            <person name="Mao Y.-M."/>
        </authorList>
    </citation>
    <scope>NUCLEOTIDE SEQUENCE</scope>
    <source>
        <strain evidence="12">AT0</strain>
        <tissue evidence="12">Leaf</tissue>
    </source>
</reference>
<gene>
    <name evidence="12" type="ORF">FEM48_Zijuj07G0016300</name>
</gene>
<evidence type="ECO:0000256" key="5">
    <source>
        <dbReference type="ARBA" id="ARBA00023015"/>
    </source>
</evidence>
<dbReference type="EMBL" id="JAEACU010000007">
    <property type="protein sequence ID" value="KAH7521281.1"/>
    <property type="molecule type" value="Genomic_DNA"/>
</dbReference>
<accession>A0A978V1P8</accession>
<comment type="subcellular location">
    <subcellularLocation>
        <location evidence="1 10">Nucleus</location>
    </subcellularLocation>
</comment>
<dbReference type="InterPro" id="IPR033389">
    <property type="entry name" value="AUX/IAA_dom"/>
</dbReference>
<dbReference type="Pfam" id="PF02309">
    <property type="entry name" value="AUX_IAA"/>
    <property type="match status" value="1"/>
</dbReference>
<evidence type="ECO:0000256" key="3">
    <source>
        <dbReference type="ARBA" id="ARBA00011726"/>
    </source>
</evidence>
<evidence type="ECO:0000256" key="8">
    <source>
        <dbReference type="ARBA" id="ARBA00023294"/>
    </source>
</evidence>
<evidence type="ECO:0000256" key="7">
    <source>
        <dbReference type="ARBA" id="ARBA00023242"/>
    </source>
</evidence>
<dbReference type="InterPro" id="IPR003311">
    <property type="entry name" value="AUX_IAA"/>
</dbReference>
<keyword evidence="4 10" id="KW-0678">Repressor</keyword>
<evidence type="ECO:0000256" key="1">
    <source>
        <dbReference type="ARBA" id="ARBA00004123"/>
    </source>
</evidence>
<evidence type="ECO:0000256" key="9">
    <source>
        <dbReference type="ARBA" id="ARBA00025283"/>
    </source>
</evidence>
<dbReference type="GO" id="GO:0009734">
    <property type="term" value="P:auxin-activated signaling pathway"/>
    <property type="evidence" value="ECO:0007669"/>
    <property type="project" value="UniProtKB-UniRule"/>
</dbReference>
<dbReference type="InterPro" id="IPR053793">
    <property type="entry name" value="PB1-like"/>
</dbReference>
<comment type="subunit">
    <text evidence="3 10">Homodimers and heterodimers.</text>
</comment>
<sequence length="84" mass="9459">MQVIMDGAPYLRKVDLRTYFAYQEMSSALAKMLSCFTIGQYGSHGAPGIRTLSESKLGDLLHVSKYVLTNKDKDGEWMLVGDFY</sequence>
<keyword evidence="5 10" id="KW-0805">Transcription regulation</keyword>
<evidence type="ECO:0000256" key="2">
    <source>
        <dbReference type="ARBA" id="ARBA00006728"/>
    </source>
</evidence>
<dbReference type="AlphaFoldDB" id="A0A978V1P8"/>
<dbReference type="GO" id="GO:0005634">
    <property type="term" value="C:nucleus"/>
    <property type="evidence" value="ECO:0007669"/>
    <property type="project" value="UniProtKB-SubCell"/>
</dbReference>
<evidence type="ECO:0000256" key="4">
    <source>
        <dbReference type="ARBA" id="ARBA00022491"/>
    </source>
</evidence>
<keyword evidence="6 10" id="KW-0804">Transcription</keyword>
<dbReference type="Gene3D" id="3.10.20.90">
    <property type="entry name" value="Phosphatidylinositol 3-kinase Catalytic Subunit, Chain A, domain 1"/>
    <property type="match status" value="1"/>
</dbReference>
<dbReference type="PROSITE" id="PS51745">
    <property type="entry name" value="PB1"/>
    <property type="match status" value="1"/>
</dbReference>
<comment type="function">
    <text evidence="9">Aux/IAA proteins are short-lived transcriptional factors that function as repressors of early auxin response genes at low auxin concentrations. Repression is thought to result from the interaction with auxin response factors (ARFs), proteins that bind to the auxin-responsive promoter element (AuxRE). Formation of heterodimers with ARF proteins may alter their ability to modulate early auxin response genes expression.</text>
</comment>
<comment type="similarity">
    <text evidence="2 10">Belongs to the Aux/IAA family.</text>
</comment>
<evidence type="ECO:0000313" key="12">
    <source>
        <dbReference type="EMBL" id="KAH7521281.1"/>
    </source>
</evidence>